<evidence type="ECO:0000256" key="1">
    <source>
        <dbReference type="ARBA" id="ARBA00008552"/>
    </source>
</evidence>
<proteinExistence type="inferred from homology"/>
<organism evidence="4 5">
    <name type="scientific">Ramazzottius varieornatus</name>
    <name type="common">Water bear</name>
    <name type="synonym">Tardigrade</name>
    <dbReference type="NCBI Taxonomy" id="947166"/>
    <lineage>
        <taxon>Eukaryota</taxon>
        <taxon>Metazoa</taxon>
        <taxon>Ecdysozoa</taxon>
        <taxon>Tardigrada</taxon>
        <taxon>Eutardigrada</taxon>
        <taxon>Parachela</taxon>
        <taxon>Hypsibioidea</taxon>
        <taxon>Ramazzottiidae</taxon>
        <taxon>Ramazzottius</taxon>
    </lineage>
</organism>
<dbReference type="Proteomes" id="UP000186922">
    <property type="component" value="Unassembled WGS sequence"/>
</dbReference>
<keyword evidence="5" id="KW-1185">Reference proteome</keyword>
<dbReference type="Pfam" id="PF07910">
    <property type="entry name" value="Peptidase_C78"/>
    <property type="match status" value="1"/>
</dbReference>
<keyword evidence="2" id="KW-0378">Hydrolase</keyword>
<dbReference type="GO" id="GO:0005783">
    <property type="term" value="C:endoplasmic reticulum"/>
    <property type="evidence" value="ECO:0007669"/>
    <property type="project" value="TreeGrafter"/>
</dbReference>
<dbReference type="OrthoDB" id="417506at2759"/>
<evidence type="ECO:0000313" key="5">
    <source>
        <dbReference type="Proteomes" id="UP000186922"/>
    </source>
</evidence>
<dbReference type="PANTHER" id="PTHR48153:SF2">
    <property type="entry name" value="UFM1-SPECIFIC PROTEASE 2"/>
    <property type="match status" value="1"/>
</dbReference>
<dbReference type="EMBL" id="BDGG01000004">
    <property type="protein sequence ID" value="GAU98369.1"/>
    <property type="molecule type" value="Genomic_DNA"/>
</dbReference>
<dbReference type="GO" id="GO:0005634">
    <property type="term" value="C:nucleus"/>
    <property type="evidence" value="ECO:0007669"/>
    <property type="project" value="TreeGrafter"/>
</dbReference>
<evidence type="ECO:0000313" key="4">
    <source>
        <dbReference type="EMBL" id="GAU98369.1"/>
    </source>
</evidence>
<reference evidence="4 5" key="1">
    <citation type="journal article" date="2016" name="Nat. Commun.">
        <title>Extremotolerant tardigrade genome and improved radiotolerance of human cultured cells by tardigrade-unique protein.</title>
        <authorList>
            <person name="Hashimoto T."/>
            <person name="Horikawa D.D."/>
            <person name="Saito Y."/>
            <person name="Kuwahara H."/>
            <person name="Kozuka-Hata H."/>
            <person name="Shin-I T."/>
            <person name="Minakuchi Y."/>
            <person name="Ohishi K."/>
            <person name="Motoyama A."/>
            <person name="Aizu T."/>
            <person name="Enomoto A."/>
            <person name="Kondo K."/>
            <person name="Tanaka S."/>
            <person name="Hara Y."/>
            <person name="Koshikawa S."/>
            <person name="Sagara H."/>
            <person name="Miura T."/>
            <person name="Yokobori S."/>
            <person name="Miyagawa K."/>
            <person name="Suzuki Y."/>
            <person name="Kubo T."/>
            <person name="Oyama M."/>
            <person name="Kohara Y."/>
            <person name="Fujiyama A."/>
            <person name="Arakawa K."/>
            <person name="Katayama T."/>
            <person name="Toyoda A."/>
            <person name="Kunieda T."/>
        </authorList>
    </citation>
    <scope>NUCLEOTIDE SEQUENCE [LARGE SCALE GENOMIC DNA]</scope>
    <source>
        <strain evidence="4 5">YOKOZUNA-1</strain>
    </source>
</reference>
<name>A0A1D1V9N0_RAMVA</name>
<protein>
    <recommendedName>
        <fullName evidence="3">UFSP1/2/DUB catalytic domain-containing protein</fullName>
    </recommendedName>
</protein>
<evidence type="ECO:0000256" key="2">
    <source>
        <dbReference type="ARBA" id="ARBA00022801"/>
    </source>
</evidence>
<comment type="similarity">
    <text evidence="1">Belongs to the peptidase C78 family.</text>
</comment>
<feature type="domain" description="UFSP1/2/DUB catalytic" evidence="3">
    <location>
        <begin position="448"/>
        <end position="629"/>
    </location>
</feature>
<sequence length="642" mass="72426">MDIYLAQSLEQHLKRHSSGRQYGILYGIRPLQLDDTMIGLMCTFVDEECLQSSEALRHHLDTNNMILPTGLHVIGLVDFTKSPHNYRDGLSEAQYEYLRLLHEFCESQDQQVARVVVLVEDSDEIPRRKLQFRGFVWKSLTDPTVQSSPVIWKSYEAIHQDLAYFRLNAVIDSAITPTNSRHGLAKALEQKLQDLQVDNKNDYAYGLHGDNSVILLPSTPATVVANPNMGATSPTTSIKDFLTAYSKREAKEAKPLKSDGISSLSDVTQGFLPESLVEMNLFSNATDARSLHGSSPLLTIGEGATQLIRLSIDCFIVCSKSKTLAKLVEVVEDAKRKQLNSILYFIRRWALFYSKPDELQVPMPFHVINGPNLLTLYTAPNDEVLDEFLGEIYDRFGYTPELPVLRKECSLRSRLVMSKRNILDIGDKLVTGPNSKFLKESSDWELTKVLGSYTYHHYKQDRFDDDGWGCAYRSLQTLFSWFKLQGFTKAPVPHHEQIQRLLVEIKDREKSLIGSKQWIGAMEISRTLEQLLGIQCRIVYVQAGRDLGTAFAALKSHFETEGTPVMIGGGVYAHTIGGVAVNRTTGEVKALVVDPHYVGEDNVDLVFKKNGVAWRTPEFWDQNAFFNLCCPLRPRLSPSTRA</sequence>
<evidence type="ECO:0000259" key="3">
    <source>
        <dbReference type="Pfam" id="PF07910"/>
    </source>
</evidence>
<dbReference type="PANTHER" id="PTHR48153">
    <property type="entry name" value="UFM1-SPECIFIC PROTEASE 2"/>
    <property type="match status" value="1"/>
</dbReference>
<dbReference type="Gene3D" id="3.90.70.130">
    <property type="match status" value="1"/>
</dbReference>
<dbReference type="STRING" id="947166.A0A1D1V9N0"/>
<accession>A0A1D1V9N0</accession>
<gene>
    <name evidence="4" type="primary">RvY_09524-1</name>
    <name evidence="4" type="synonym">RvY_09524.1</name>
    <name evidence="4" type="ORF">RvY_09524</name>
</gene>
<dbReference type="AlphaFoldDB" id="A0A1D1V9N0"/>
<dbReference type="GO" id="GO:0006508">
    <property type="term" value="P:proteolysis"/>
    <property type="evidence" value="ECO:0007669"/>
    <property type="project" value="TreeGrafter"/>
</dbReference>
<comment type="caution">
    <text evidence="4">The sequence shown here is derived from an EMBL/GenBank/DDBJ whole genome shotgun (WGS) entry which is preliminary data.</text>
</comment>
<dbReference type="InterPro" id="IPR012462">
    <property type="entry name" value="UFSP1/2_DUB_cat"/>
</dbReference>
<dbReference type="GO" id="GO:0071567">
    <property type="term" value="F:deUFMylase activity"/>
    <property type="evidence" value="ECO:0007669"/>
    <property type="project" value="TreeGrafter"/>
</dbReference>